<feature type="compositionally biased region" description="Polar residues" evidence="1">
    <location>
        <begin position="83"/>
        <end position="97"/>
    </location>
</feature>
<protein>
    <submittedName>
        <fullName evidence="2">HGGxSTG domain-containing protein</fullName>
    </submittedName>
</protein>
<dbReference type="EMBL" id="JBHTMC010000032">
    <property type="protein sequence ID" value="MFD1265272.1"/>
    <property type="molecule type" value="Genomic_DNA"/>
</dbReference>
<dbReference type="Proteomes" id="UP001597158">
    <property type="component" value="Unassembled WGS sequence"/>
</dbReference>
<dbReference type="InterPro" id="IPR047675">
    <property type="entry name" value="Putative_zinc-bd"/>
</dbReference>
<sequence>MNAMQTDPDRERRRRWREYHAEHDRLANEWRERGYQHPPPVYPPMPHDLIGLTCGARTRAGTPCKITSIYRNGRCKLHGGLSTGPTSAQGKARSASNGMAKKKRTP</sequence>
<name>A0ABW3WHX6_9RHOO</name>
<proteinExistence type="predicted"/>
<dbReference type="NCBIfam" id="NF041373">
    <property type="entry name" value="HGG_STG"/>
    <property type="match status" value="1"/>
</dbReference>
<evidence type="ECO:0000256" key="1">
    <source>
        <dbReference type="SAM" id="MobiDB-lite"/>
    </source>
</evidence>
<gene>
    <name evidence="2" type="ORF">ACFQ4M_17000</name>
</gene>
<organism evidence="2 3">
    <name type="scientific">Thauera mechernichensis</name>
    <dbReference type="NCBI Taxonomy" id="82788"/>
    <lineage>
        <taxon>Bacteria</taxon>
        <taxon>Pseudomonadati</taxon>
        <taxon>Pseudomonadota</taxon>
        <taxon>Betaproteobacteria</taxon>
        <taxon>Rhodocyclales</taxon>
        <taxon>Zoogloeaceae</taxon>
        <taxon>Thauera</taxon>
    </lineage>
</organism>
<dbReference type="RefSeq" id="WP_277834308.1">
    <property type="nucleotide sequence ID" value="NZ_JARQZE010000012.1"/>
</dbReference>
<evidence type="ECO:0000313" key="2">
    <source>
        <dbReference type="EMBL" id="MFD1265272.1"/>
    </source>
</evidence>
<keyword evidence="3" id="KW-1185">Reference proteome</keyword>
<comment type="caution">
    <text evidence="2">The sequence shown here is derived from an EMBL/GenBank/DDBJ whole genome shotgun (WGS) entry which is preliminary data.</text>
</comment>
<accession>A0ABW3WHX6</accession>
<evidence type="ECO:0000313" key="3">
    <source>
        <dbReference type="Proteomes" id="UP001597158"/>
    </source>
</evidence>
<reference evidence="3" key="1">
    <citation type="journal article" date="2019" name="Int. J. Syst. Evol. Microbiol.">
        <title>The Global Catalogue of Microorganisms (GCM) 10K type strain sequencing project: providing services to taxonomists for standard genome sequencing and annotation.</title>
        <authorList>
            <consortium name="The Broad Institute Genomics Platform"/>
            <consortium name="The Broad Institute Genome Sequencing Center for Infectious Disease"/>
            <person name="Wu L."/>
            <person name="Ma J."/>
        </authorList>
    </citation>
    <scope>NUCLEOTIDE SEQUENCE [LARGE SCALE GENOMIC DNA]</scope>
    <source>
        <strain evidence="3">CCUG 48884</strain>
    </source>
</reference>
<feature type="region of interest" description="Disordered" evidence="1">
    <location>
        <begin position="78"/>
        <end position="106"/>
    </location>
</feature>